<keyword evidence="3" id="KW-1185">Reference proteome</keyword>
<protein>
    <submittedName>
        <fullName evidence="2">Uncharacterized protein</fullName>
    </submittedName>
</protein>
<organism evidence="2 3">
    <name type="scientific">Rubus argutus</name>
    <name type="common">Southern blackberry</name>
    <dbReference type="NCBI Taxonomy" id="59490"/>
    <lineage>
        <taxon>Eukaryota</taxon>
        <taxon>Viridiplantae</taxon>
        <taxon>Streptophyta</taxon>
        <taxon>Embryophyta</taxon>
        <taxon>Tracheophyta</taxon>
        <taxon>Spermatophyta</taxon>
        <taxon>Magnoliopsida</taxon>
        <taxon>eudicotyledons</taxon>
        <taxon>Gunneridae</taxon>
        <taxon>Pentapetalae</taxon>
        <taxon>rosids</taxon>
        <taxon>fabids</taxon>
        <taxon>Rosales</taxon>
        <taxon>Rosaceae</taxon>
        <taxon>Rosoideae</taxon>
        <taxon>Rosoideae incertae sedis</taxon>
        <taxon>Rubus</taxon>
    </lineage>
</organism>
<feature type="region of interest" description="Disordered" evidence="1">
    <location>
        <begin position="17"/>
        <end position="45"/>
    </location>
</feature>
<dbReference type="Proteomes" id="UP001457282">
    <property type="component" value="Unassembled WGS sequence"/>
</dbReference>
<accession>A0AAW1VVL7</accession>
<comment type="caution">
    <text evidence="2">The sequence shown here is derived from an EMBL/GenBank/DDBJ whole genome shotgun (WGS) entry which is preliminary data.</text>
</comment>
<reference evidence="2 3" key="1">
    <citation type="journal article" date="2023" name="G3 (Bethesda)">
        <title>A chromosome-length genome assembly and annotation of blackberry (Rubus argutus, cv. 'Hillquist').</title>
        <authorList>
            <person name="Bruna T."/>
            <person name="Aryal R."/>
            <person name="Dudchenko O."/>
            <person name="Sargent D.J."/>
            <person name="Mead D."/>
            <person name="Buti M."/>
            <person name="Cavallini A."/>
            <person name="Hytonen T."/>
            <person name="Andres J."/>
            <person name="Pham M."/>
            <person name="Weisz D."/>
            <person name="Mascagni F."/>
            <person name="Usai G."/>
            <person name="Natali L."/>
            <person name="Bassil N."/>
            <person name="Fernandez G.E."/>
            <person name="Lomsadze A."/>
            <person name="Armour M."/>
            <person name="Olukolu B."/>
            <person name="Poorten T."/>
            <person name="Britton C."/>
            <person name="Davik J."/>
            <person name="Ashrafi H."/>
            <person name="Aiden E.L."/>
            <person name="Borodovsky M."/>
            <person name="Worthington M."/>
        </authorList>
    </citation>
    <scope>NUCLEOTIDE SEQUENCE [LARGE SCALE GENOMIC DNA]</scope>
    <source>
        <strain evidence="2">PI 553951</strain>
    </source>
</reference>
<evidence type="ECO:0000313" key="2">
    <source>
        <dbReference type="EMBL" id="KAK9911795.1"/>
    </source>
</evidence>
<proteinExistence type="predicted"/>
<evidence type="ECO:0000313" key="3">
    <source>
        <dbReference type="Proteomes" id="UP001457282"/>
    </source>
</evidence>
<sequence>MLSVLRAQPILLWRPPHREASCRTSSSPKHRRRLGRASPVPNLPSALTASPSCCPDAVVFLRVPSHAEPSSIHPAVPFCFDGKKKKK</sequence>
<gene>
    <name evidence="2" type="ORF">M0R45_035685</name>
</gene>
<name>A0AAW1VVL7_RUBAR</name>
<dbReference type="EMBL" id="JBEDUW010000007">
    <property type="protein sequence ID" value="KAK9911795.1"/>
    <property type="molecule type" value="Genomic_DNA"/>
</dbReference>
<evidence type="ECO:0000256" key="1">
    <source>
        <dbReference type="SAM" id="MobiDB-lite"/>
    </source>
</evidence>
<dbReference type="AlphaFoldDB" id="A0AAW1VVL7"/>